<keyword evidence="3" id="KW-1185">Reference proteome</keyword>
<dbReference type="PANTHER" id="PTHR46929">
    <property type="entry name" value="EXPRESSED PROTEIN"/>
    <property type="match status" value="1"/>
</dbReference>
<dbReference type="AlphaFoldDB" id="A0A067F7P9"/>
<proteinExistence type="predicted"/>
<feature type="domain" description="Myb/SANT-like" evidence="1">
    <location>
        <begin position="180"/>
        <end position="273"/>
    </location>
</feature>
<dbReference type="STRING" id="2711.A0A067F7P9"/>
<feature type="domain" description="Myb/SANT-like" evidence="1">
    <location>
        <begin position="328"/>
        <end position="422"/>
    </location>
</feature>
<evidence type="ECO:0000313" key="3">
    <source>
        <dbReference type="Proteomes" id="UP000027120"/>
    </source>
</evidence>
<evidence type="ECO:0000313" key="2">
    <source>
        <dbReference type="EMBL" id="KDO59522.1"/>
    </source>
</evidence>
<reference evidence="2 3" key="1">
    <citation type="submission" date="2014-04" db="EMBL/GenBank/DDBJ databases">
        <authorList>
            <consortium name="International Citrus Genome Consortium"/>
            <person name="Gmitter F."/>
            <person name="Chen C."/>
            <person name="Farmerie W."/>
            <person name="Harkins T."/>
            <person name="Desany B."/>
            <person name="Mohiuddin M."/>
            <person name="Kodira C."/>
            <person name="Borodovsky M."/>
            <person name="Lomsadze A."/>
            <person name="Burns P."/>
            <person name="Jenkins J."/>
            <person name="Prochnik S."/>
            <person name="Shu S."/>
            <person name="Chapman J."/>
            <person name="Pitluck S."/>
            <person name="Schmutz J."/>
            <person name="Rokhsar D."/>
        </authorList>
    </citation>
    <scope>NUCLEOTIDE SEQUENCE</scope>
</reference>
<dbReference type="eggNOG" id="ENOG502QW59">
    <property type="taxonomic scope" value="Eukaryota"/>
</dbReference>
<dbReference type="Proteomes" id="UP000027120">
    <property type="component" value="Unassembled WGS sequence"/>
</dbReference>
<gene>
    <name evidence="2" type="ORF">CISIN_1g002555mg</name>
</gene>
<dbReference type="EMBL" id="KK784939">
    <property type="protein sequence ID" value="KDO59522.1"/>
    <property type="molecule type" value="Genomic_DNA"/>
</dbReference>
<name>A0A067F7P9_CITSI</name>
<protein>
    <recommendedName>
        <fullName evidence="1">Myb/SANT-like domain-containing protein</fullName>
    </recommendedName>
</protein>
<dbReference type="PANTHER" id="PTHR46929:SF8">
    <property type="entry name" value="MYB_SANT-LIKE DOMAIN-CONTAINING PROTEIN"/>
    <property type="match status" value="1"/>
</dbReference>
<dbReference type="Pfam" id="PF12776">
    <property type="entry name" value="Myb_DNA-bind_3"/>
    <property type="match status" value="5"/>
</dbReference>
<organism evidence="2 3">
    <name type="scientific">Citrus sinensis</name>
    <name type="common">Sweet orange</name>
    <name type="synonym">Citrus aurantium var. sinensis</name>
    <dbReference type="NCBI Taxonomy" id="2711"/>
    <lineage>
        <taxon>Eukaryota</taxon>
        <taxon>Viridiplantae</taxon>
        <taxon>Streptophyta</taxon>
        <taxon>Embryophyta</taxon>
        <taxon>Tracheophyta</taxon>
        <taxon>Spermatophyta</taxon>
        <taxon>Magnoliopsida</taxon>
        <taxon>eudicotyledons</taxon>
        <taxon>Gunneridae</taxon>
        <taxon>Pentapetalae</taxon>
        <taxon>rosids</taxon>
        <taxon>malvids</taxon>
        <taxon>Sapindales</taxon>
        <taxon>Rutaceae</taxon>
        <taxon>Aurantioideae</taxon>
        <taxon>Citrus</taxon>
    </lineage>
</organism>
<feature type="domain" description="Myb/SANT-like" evidence="1">
    <location>
        <begin position="644"/>
        <end position="738"/>
    </location>
</feature>
<feature type="domain" description="Myb/SANT-like" evidence="1">
    <location>
        <begin position="482"/>
        <end position="574"/>
    </location>
</feature>
<feature type="domain" description="Myb/SANT-like" evidence="1">
    <location>
        <begin position="15"/>
        <end position="109"/>
    </location>
</feature>
<dbReference type="PaxDb" id="2711-XP_006471991.1"/>
<accession>A0A067F7P9</accession>
<evidence type="ECO:0000259" key="1">
    <source>
        <dbReference type="Pfam" id="PF12776"/>
    </source>
</evidence>
<sequence>MGSHNPTTSDRTRVSWTAAMERYFIDLMLDQLHRGNRLGHTFNKQAWTDMMTLFNLKFGTKFDRDALKTHYSVLWKQYNDVKILLEQNGFYWDDSRKMVVAEGSTWDAYIKANPDAQAFRNRALTYFDDMCLIYGYTQADGRYSRSSHDVDFDDEVQVVITGVEIGSVAPESLEPAKSDWTPDMDQYFIELMLDQLRKGNKRKNTFTKRAWKDMLFLFNARFCMQQRKRLLKRRYKKLFKYYTDIKTLLDQRGFSWDEKQQMVVADDDIWDNYNKAHPLAHSFRKTVLLNYRDLDLIYANESNRGLSVGMRQGEERQVDGNRDCLRTNWTPLMDRYFIDLMLDQVREGHKTGYTFSNEAWIDMALSFVDRFGLQYDKDLLKIQHNSLGKVYNDLKNLLAQRGFSWDERKQMVTAYGGVWAAYIKEHPDAESYKNKPTPNYNDLCLIYGTATSDGIHNRSIQNHSCNGLGTKPKNDCCSTTDWTPPMDRFFIDLMLEQVRQGGMIDQKFSKHAWAEMVAKFRAEFGSQHNKDVLKSRFMNLKKRFNDMKNLLDQSGFIWDEMKQMITAHRDLWDACVKEYPEARPYRHRTLPNFNDLFLIYGSKSTDTGPNCLSYSMDNGDYPFGVDLGEEDDQSPNNGNSASLHWTYPMERYFLDLLLEQVHMGNKIGHKFNDRAWSWMIASFNEKFGLQCDKGVLEELYFSLMEEYNNITDFLSRNGFVWDDIQQTVVADDDVWESYIQEYADAFAFRESSLRIYDDLRVIFGYRSFNGRLSGVGAKVENDDNIFTDLHTPAAEFDLSDKKKKRKSATSSASAYFSRKVRRPIKEEILETLDEKPYLMGTRTGDKEQRDYNSVESIVDALQTVPGMDNDELFLQAIQLLEDDKNAKIFIEMDVNQRRKWLLRKLHRR</sequence>
<dbReference type="InterPro" id="IPR024752">
    <property type="entry name" value="Myb/SANT-like_dom"/>
</dbReference>